<keyword evidence="4" id="KW-1185">Reference proteome</keyword>
<dbReference type="PANTHER" id="PTHR34821">
    <property type="entry name" value="INNER MEMBRANE PROTEIN YDCZ"/>
    <property type="match status" value="1"/>
</dbReference>
<gene>
    <name evidence="3" type="ORF">C8E99_1696</name>
</gene>
<protein>
    <submittedName>
        <fullName evidence="3">Transporter family-2 protein</fullName>
    </submittedName>
</protein>
<feature type="transmembrane region" description="Helical" evidence="2">
    <location>
        <begin position="306"/>
        <end position="329"/>
    </location>
</feature>
<feature type="transmembrane region" description="Helical" evidence="2">
    <location>
        <begin position="252"/>
        <end position="271"/>
    </location>
</feature>
<dbReference type="RefSeq" id="WP_115931914.1">
    <property type="nucleotide sequence ID" value="NZ_QREH01000001.1"/>
</dbReference>
<feature type="transmembrane region" description="Helical" evidence="2">
    <location>
        <begin position="36"/>
        <end position="56"/>
    </location>
</feature>
<name>A0A3D9LE04_9MICC</name>
<proteinExistence type="predicted"/>
<dbReference type="Pfam" id="PF04657">
    <property type="entry name" value="DMT_YdcZ"/>
    <property type="match status" value="2"/>
</dbReference>
<evidence type="ECO:0000256" key="2">
    <source>
        <dbReference type="SAM" id="Phobius"/>
    </source>
</evidence>
<comment type="caution">
    <text evidence="3">The sequence shown here is derived from an EMBL/GenBank/DDBJ whole genome shotgun (WGS) entry which is preliminary data.</text>
</comment>
<feature type="region of interest" description="Disordered" evidence="1">
    <location>
        <begin position="331"/>
        <end position="357"/>
    </location>
</feature>
<dbReference type="AlphaFoldDB" id="A0A3D9LE04"/>
<dbReference type="PANTHER" id="PTHR34821:SF2">
    <property type="entry name" value="INNER MEMBRANE PROTEIN YDCZ"/>
    <property type="match status" value="1"/>
</dbReference>
<evidence type="ECO:0000313" key="3">
    <source>
        <dbReference type="EMBL" id="REE03876.1"/>
    </source>
</evidence>
<keyword evidence="2" id="KW-0472">Membrane</keyword>
<dbReference type="EMBL" id="QREH01000001">
    <property type="protein sequence ID" value="REE03876.1"/>
    <property type="molecule type" value="Genomic_DNA"/>
</dbReference>
<keyword evidence="2" id="KW-1133">Transmembrane helix</keyword>
<feature type="transmembrane region" description="Helical" evidence="2">
    <location>
        <begin position="100"/>
        <end position="126"/>
    </location>
</feature>
<feature type="transmembrane region" description="Helical" evidence="2">
    <location>
        <begin position="77"/>
        <end position="94"/>
    </location>
</feature>
<accession>A0A3D9LE04</accession>
<reference evidence="3 4" key="1">
    <citation type="submission" date="2018-07" db="EMBL/GenBank/DDBJ databases">
        <title>Sequencing the genomes of 1000 actinobacteria strains.</title>
        <authorList>
            <person name="Klenk H.-P."/>
        </authorList>
    </citation>
    <scope>NUCLEOTIDE SEQUENCE [LARGE SCALE GENOMIC DNA]</scope>
    <source>
        <strain evidence="3 4">DSM 14442</strain>
    </source>
</reference>
<organism evidence="3 4">
    <name type="scientific">Citricoccus muralis</name>
    <dbReference type="NCBI Taxonomy" id="169134"/>
    <lineage>
        <taxon>Bacteria</taxon>
        <taxon>Bacillati</taxon>
        <taxon>Actinomycetota</taxon>
        <taxon>Actinomycetes</taxon>
        <taxon>Micrococcales</taxon>
        <taxon>Micrococcaceae</taxon>
        <taxon>Citricoccus</taxon>
    </lineage>
</organism>
<dbReference type="InterPro" id="IPR006750">
    <property type="entry name" value="YdcZ"/>
</dbReference>
<dbReference type="Proteomes" id="UP000256727">
    <property type="component" value="Unassembled WGS sequence"/>
</dbReference>
<feature type="transmembrane region" description="Helical" evidence="2">
    <location>
        <begin position="177"/>
        <end position="196"/>
    </location>
</feature>
<dbReference type="GO" id="GO:0005886">
    <property type="term" value="C:plasma membrane"/>
    <property type="evidence" value="ECO:0007669"/>
    <property type="project" value="TreeGrafter"/>
</dbReference>
<feature type="transmembrane region" description="Helical" evidence="2">
    <location>
        <begin position="138"/>
        <end position="157"/>
    </location>
</feature>
<feature type="transmembrane region" description="Helical" evidence="2">
    <location>
        <begin position="217"/>
        <end position="237"/>
    </location>
</feature>
<dbReference type="OrthoDB" id="6463253at2"/>
<evidence type="ECO:0000313" key="4">
    <source>
        <dbReference type="Proteomes" id="UP000256727"/>
    </source>
</evidence>
<keyword evidence="2" id="KW-0812">Transmembrane</keyword>
<feature type="transmembrane region" description="Helical" evidence="2">
    <location>
        <begin position="278"/>
        <end position="300"/>
    </location>
</feature>
<sequence length="357" mass="36185">MGRTLSLLLALAGGVAIAIQARITGALRAELGDASLAATVTFGSGLVLMLLVNGLVRANRRGVVQLVRGAAAGRFPWVFVFSGLLGAFAVYGQAVTVDLVGVALFSLVFISGQMLSSTLMDTVGWVPSGRHRLSLRRSVGVLAGLAGVGLALSPRLLGGGFGGVSGDAGGAGAAPGSEMLLALGLPLLIVLAGGLLQPPQMAMNAVMGAAVGRIEPLVLFNYLIGTLALLAVAAPQITAGGLARLPWGPGDWWYYTGGLLGSVVVIGGALLTRTIGSLLFTLGLVAGQLAGSLVVDAVWPTRGAEVTWQVLTGAVITLLALVLASSSTLRTSLRNPPRKPARTPSQTPSQTTRSGRS</sequence>
<feature type="compositionally biased region" description="Low complexity" evidence="1">
    <location>
        <begin position="342"/>
        <end position="357"/>
    </location>
</feature>
<evidence type="ECO:0000256" key="1">
    <source>
        <dbReference type="SAM" id="MobiDB-lite"/>
    </source>
</evidence>